<dbReference type="InterPro" id="IPR029154">
    <property type="entry name" value="HIBADH-like_NADP-bd"/>
</dbReference>
<feature type="active site" evidence="4">
    <location>
        <position position="169"/>
    </location>
</feature>
<dbReference type="Proteomes" id="UP000182347">
    <property type="component" value="Unassembled WGS sequence"/>
</dbReference>
<dbReference type="InterPro" id="IPR015815">
    <property type="entry name" value="HIBADH-related"/>
</dbReference>
<dbReference type="AlphaFoldDB" id="A0A1G9NCB4"/>
<dbReference type="Gene3D" id="1.10.1040.10">
    <property type="entry name" value="N-(1-d-carboxylethyl)-l-norvaline Dehydrogenase, domain 2"/>
    <property type="match status" value="1"/>
</dbReference>
<evidence type="ECO:0000313" key="7">
    <source>
        <dbReference type="EMBL" id="SDL84023.1"/>
    </source>
</evidence>
<dbReference type="EMBL" id="FNHF01000001">
    <property type="protein sequence ID" value="SDL84023.1"/>
    <property type="molecule type" value="Genomic_DNA"/>
</dbReference>
<dbReference type="InterPro" id="IPR002204">
    <property type="entry name" value="3-OH-isobutyrate_DH-rel_CS"/>
</dbReference>
<proteinExistence type="inferred from homology"/>
<dbReference type="STRING" id="482461.SAMN05216244_0935"/>
<dbReference type="GO" id="GO:0016491">
    <property type="term" value="F:oxidoreductase activity"/>
    <property type="evidence" value="ECO:0007669"/>
    <property type="project" value="UniProtKB-KW"/>
</dbReference>
<gene>
    <name evidence="7" type="ORF">SAMN05216244_0935</name>
</gene>
<dbReference type="GO" id="GO:0051287">
    <property type="term" value="F:NAD binding"/>
    <property type="evidence" value="ECO:0007669"/>
    <property type="project" value="InterPro"/>
</dbReference>
<dbReference type="Pfam" id="PF03446">
    <property type="entry name" value="NAD_binding_2"/>
    <property type="match status" value="1"/>
</dbReference>
<dbReference type="PANTHER" id="PTHR43580:SF2">
    <property type="entry name" value="CYTOKINE-LIKE NUCLEAR FACTOR N-PAC"/>
    <property type="match status" value="1"/>
</dbReference>
<dbReference type="InterPro" id="IPR051265">
    <property type="entry name" value="HIBADH-related_NP60_sf"/>
</dbReference>
<dbReference type="InterPro" id="IPR008927">
    <property type="entry name" value="6-PGluconate_DH-like_C_sf"/>
</dbReference>
<evidence type="ECO:0000313" key="8">
    <source>
        <dbReference type="Proteomes" id="UP000182347"/>
    </source>
</evidence>
<dbReference type="PROSITE" id="PS00895">
    <property type="entry name" value="3_HYDROXYISOBUT_DH"/>
    <property type="match status" value="1"/>
</dbReference>
<comment type="similarity">
    <text evidence="1">Belongs to the HIBADH-related family.</text>
</comment>
<dbReference type="GO" id="GO:0016054">
    <property type="term" value="P:organic acid catabolic process"/>
    <property type="evidence" value="ECO:0007669"/>
    <property type="project" value="UniProtKB-ARBA"/>
</dbReference>
<evidence type="ECO:0000256" key="3">
    <source>
        <dbReference type="ARBA" id="ARBA00023027"/>
    </source>
</evidence>
<dbReference type="PIRSF" id="PIRSF000103">
    <property type="entry name" value="HIBADH"/>
    <property type="match status" value="1"/>
</dbReference>
<organism evidence="7 8">
    <name type="scientific">Sediminibacillus halophilus</name>
    <dbReference type="NCBI Taxonomy" id="482461"/>
    <lineage>
        <taxon>Bacteria</taxon>
        <taxon>Bacillati</taxon>
        <taxon>Bacillota</taxon>
        <taxon>Bacilli</taxon>
        <taxon>Bacillales</taxon>
        <taxon>Bacillaceae</taxon>
        <taxon>Sediminibacillus</taxon>
    </lineage>
</organism>
<evidence type="ECO:0000259" key="5">
    <source>
        <dbReference type="Pfam" id="PF03446"/>
    </source>
</evidence>
<keyword evidence="2" id="KW-0560">Oxidoreductase</keyword>
<dbReference type="RefSeq" id="WP_074597664.1">
    <property type="nucleotide sequence ID" value="NZ_FNHF01000001.1"/>
</dbReference>
<sequence>MIGFIGLGIMGSNMAANLLANGEELIVYNRTKEKAQPLLEKGAEWADSPKMVAHRADIVFTMLTNPEAVESVALGKEGLLKGLTKNKLWVDCSTVNPAFSKAMAKKTEAAGCRFIDAPVAGSKGPAEQGQLNFLIGGNDEDVEEIKPYLNAMGKSIQHMGKHGNGIATKLAVNLSLVTSMATFAEAISFGTSLGLDREQLMDVLFDLPVTAPVLKGKRNMMLHENFEAQFPLEHAHKDLQQISEAAYQTGSPLPVTHGAKELYAFAKHKGLSKKDFAAVYQLLSEGTSRQ</sequence>
<dbReference type="InterPro" id="IPR006115">
    <property type="entry name" value="6PGDH_NADP-bd"/>
</dbReference>
<keyword evidence="3" id="KW-0520">NAD</keyword>
<dbReference type="InterPro" id="IPR036291">
    <property type="entry name" value="NAD(P)-bd_dom_sf"/>
</dbReference>
<dbReference type="SUPFAM" id="SSF51735">
    <property type="entry name" value="NAD(P)-binding Rossmann-fold domains"/>
    <property type="match status" value="1"/>
</dbReference>
<dbReference type="Pfam" id="PF14833">
    <property type="entry name" value="NAD_binding_11"/>
    <property type="match status" value="1"/>
</dbReference>
<feature type="domain" description="3-hydroxyisobutyrate dehydrogenase-like NAD-binding" evidence="6">
    <location>
        <begin position="163"/>
        <end position="283"/>
    </location>
</feature>
<dbReference type="GO" id="GO:0050661">
    <property type="term" value="F:NADP binding"/>
    <property type="evidence" value="ECO:0007669"/>
    <property type="project" value="InterPro"/>
</dbReference>
<feature type="domain" description="6-phosphogluconate dehydrogenase NADP-binding" evidence="5">
    <location>
        <begin position="2"/>
        <end position="160"/>
    </location>
</feature>
<dbReference type="SUPFAM" id="SSF48179">
    <property type="entry name" value="6-phosphogluconate dehydrogenase C-terminal domain-like"/>
    <property type="match status" value="1"/>
</dbReference>
<evidence type="ECO:0000256" key="1">
    <source>
        <dbReference type="ARBA" id="ARBA00009080"/>
    </source>
</evidence>
<dbReference type="Gene3D" id="3.40.50.720">
    <property type="entry name" value="NAD(P)-binding Rossmann-like Domain"/>
    <property type="match status" value="1"/>
</dbReference>
<name>A0A1G9NCB4_9BACI</name>
<evidence type="ECO:0000259" key="6">
    <source>
        <dbReference type="Pfam" id="PF14833"/>
    </source>
</evidence>
<reference evidence="8" key="1">
    <citation type="submission" date="2016-10" db="EMBL/GenBank/DDBJ databases">
        <authorList>
            <person name="Varghese N."/>
            <person name="Submissions S."/>
        </authorList>
    </citation>
    <scope>NUCLEOTIDE SEQUENCE [LARGE SCALE GENOMIC DNA]</scope>
    <source>
        <strain evidence="8">CGMCC 1.6199</strain>
    </source>
</reference>
<accession>A0A1G9NCB4</accession>
<keyword evidence="8" id="KW-1185">Reference proteome</keyword>
<dbReference type="PANTHER" id="PTHR43580">
    <property type="entry name" value="OXIDOREDUCTASE GLYR1-RELATED"/>
    <property type="match status" value="1"/>
</dbReference>
<evidence type="ECO:0000256" key="4">
    <source>
        <dbReference type="PIRSR" id="PIRSR000103-1"/>
    </source>
</evidence>
<protein>
    <submittedName>
        <fullName evidence="7">3-hydroxyisobutyrate dehydrogenase/glyoxylate/succinic semialdehyde reductase</fullName>
    </submittedName>
</protein>
<dbReference type="InterPro" id="IPR013328">
    <property type="entry name" value="6PGD_dom2"/>
</dbReference>
<evidence type="ECO:0000256" key="2">
    <source>
        <dbReference type="ARBA" id="ARBA00023002"/>
    </source>
</evidence>